<evidence type="ECO:0000313" key="3">
    <source>
        <dbReference type="Proteomes" id="UP000237682"/>
    </source>
</evidence>
<dbReference type="Proteomes" id="UP000237682">
    <property type="component" value="Unassembled WGS sequence"/>
</dbReference>
<dbReference type="RefSeq" id="WP_105865573.1">
    <property type="nucleotide sequence ID" value="NZ_PUEJ01000017.1"/>
</dbReference>
<dbReference type="OrthoDB" id="8420643at2"/>
<dbReference type="AlphaFoldDB" id="A0A2S9Q3K1"/>
<evidence type="ECO:0000313" key="2">
    <source>
        <dbReference type="EMBL" id="PRH83938.1"/>
    </source>
</evidence>
<evidence type="ECO:0000256" key="1">
    <source>
        <dbReference type="SAM" id="Coils"/>
    </source>
</evidence>
<comment type="caution">
    <text evidence="2">The sequence shown here is derived from an EMBL/GenBank/DDBJ whole genome shotgun (WGS) entry which is preliminary data.</text>
</comment>
<keyword evidence="3" id="KW-1185">Reference proteome</keyword>
<organism evidence="2 3">
    <name type="scientific">Labrys okinawensis</name>
    <dbReference type="NCBI Taxonomy" id="346911"/>
    <lineage>
        <taxon>Bacteria</taxon>
        <taxon>Pseudomonadati</taxon>
        <taxon>Pseudomonadota</taxon>
        <taxon>Alphaproteobacteria</taxon>
        <taxon>Hyphomicrobiales</taxon>
        <taxon>Xanthobacteraceae</taxon>
        <taxon>Labrys</taxon>
    </lineage>
</organism>
<keyword evidence="1" id="KW-0175">Coiled coil</keyword>
<feature type="coiled-coil region" evidence="1">
    <location>
        <begin position="80"/>
        <end position="107"/>
    </location>
</feature>
<dbReference type="EMBL" id="PUEJ01000017">
    <property type="protein sequence ID" value="PRH83938.1"/>
    <property type="molecule type" value="Genomic_DNA"/>
</dbReference>
<gene>
    <name evidence="2" type="ORF">C5L14_29160</name>
</gene>
<proteinExistence type="predicted"/>
<sequence>MTQPISSQDLLTRRLRLVAGLSALNEQALKLTQVIAGVDMEVLRLELALKQAPAEGELARELRCDLQAMRESADVTAGRQRECAGRIETAEQEIEELDRLLRQAVEREGRAP</sequence>
<accession>A0A2S9Q3K1</accession>
<protein>
    <submittedName>
        <fullName evidence="2">Uncharacterized protein</fullName>
    </submittedName>
</protein>
<name>A0A2S9Q3K1_9HYPH</name>
<reference evidence="2 3" key="1">
    <citation type="submission" date="2018-02" db="EMBL/GenBank/DDBJ databases">
        <title>Whole genome sequencing of endophytic bacterium.</title>
        <authorList>
            <person name="Eedara R."/>
            <person name="Podile A.R."/>
        </authorList>
    </citation>
    <scope>NUCLEOTIDE SEQUENCE [LARGE SCALE GENOMIC DNA]</scope>
    <source>
        <strain evidence="2 3">RP1T</strain>
    </source>
</reference>